<keyword evidence="1" id="KW-0732">Signal</keyword>
<dbReference type="Proteomes" id="UP000319836">
    <property type="component" value="Unassembled WGS sequence"/>
</dbReference>
<dbReference type="SUPFAM" id="SSF56925">
    <property type="entry name" value="OMPA-like"/>
    <property type="match status" value="1"/>
</dbReference>
<dbReference type="InterPro" id="IPR011250">
    <property type="entry name" value="OMP/PagP_B-barrel"/>
</dbReference>
<feature type="signal peptide" evidence="1">
    <location>
        <begin position="1"/>
        <end position="23"/>
    </location>
</feature>
<protein>
    <submittedName>
        <fullName evidence="2">Uncharacterized protein</fullName>
    </submittedName>
</protein>
<accession>A0A538U2S1</accession>
<name>A0A538U2S1_UNCEI</name>
<sequence length="216" mass="22452">MSRTRMAVLAAVAVMALAAPVHAMTVGGEVFGAYNSYGMSDWQDAIDQANASGANFNDVTSGFGGGLGLRTWATPSWMLAATWEPLFKTSKDDASSTELKLNGNSYQATAGYFFPMSGPGKFGLGAGVGLYTLNGSISGAGGGDLTGSTVGFHFLGMGEWSVSPGFSLTGSAGYRVAKIDDTKFNDTSSNPKFHTDYSGFMGRVGLAFYMPSSNSK</sequence>
<dbReference type="EMBL" id="VBPA01000238">
    <property type="protein sequence ID" value="TMQ70059.1"/>
    <property type="molecule type" value="Genomic_DNA"/>
</dbReference>
<organism evidence="2 3">
    <name type="scientific">Eiseniibacteriota bacterium</name>
    <dbReference type="NCBI Taxonomy" id="2212470"/>
    <lineage>
        <taxon>Bacteria</taxon>
        <taxon>Candidatus Eiseniibacteriota</taxon>
    </lineage>
</organism>
<evidence type="ECO:0000313" key="3">
    <source>
        <dbReference type="Proteomes" id="UP000319836"/>
    </source>
</evidence>
<evidence type="ECO:0000313" key="2">
    <source>
        <dbReference type="EMBL" id="TMQ70059.1"/>
    </source>
</evidence>
<proteinExistence type="predicted"/>
<comment type="caution">
    <text evidence="2">The sequence shown here is derived from an EMBL/GenBank/DDBJ whole genome shotgun (WGS) entry which is preliminary data.</text>
</comment>
<dbReference type="AlphaFoldDB" id="A0A538U2S1"/>
<feature type="chain" id="PRO_5022156185" evidence="1">
    <location>
        <begin position="24"/>
        <end position="216"/>
    </location>
</feature>
<gene>
    <name evidence="2" type="ORF">E6K80_09705</name>
</gene>
<evidence type="ECO:0000256" key="1">
    <source>
        <dbReference type="SAM" id="SignalP"/>
    </source>
</evidence>
<reference evidence="2 3" key="1">
    <citation type="journal article" date="2019" name="Nat. Microbiol.">
        <title>Mediterranean grassland soil C-N compound turnover is dependent on rainfall and depth, and is mediated by genomically divergent microorganisms.</title>
        <authorList>
            <person name="Diamond S."/>
            <person name="Andeer P.F."/>
            <person name="Li Z."/>
            <person name="Crits-Christoph A."/>
            <person name="Burstein D."/>
            <person name="Anantharaman K."/>
            <person name="Lane K.R."/>
            <person name="Thomas B.C."/>
            <person name="Pan C."/>
            <person name="Northen T.R."/>
            <person name="Banfield J.F."/>
        </authorList>
    </citation>
    <scope>NUCLEOTIDE SEQUENCE [LARGE SCALE GENOMIC DNA]</scope>
    <source>
        <strain evidence="2">WS_10</strain>
    </source>
</reference>